<name>A0ACA9K0D6_9GLOM</name>
<protein>
    <submittedName>
        <fullName evidence="1">13663_t:CDS:1</fullName>
    </submittedName>
</protein>
<dbReference type="EMBL" id="CAJVPU010000184">
    <property type="protein sequence ID" value="CAG8443016.1"/>
    <property type="molecule type" value="Genomic_DNA"/>
</dbReference>
<evidence type="ECO:0000313" key="2">
    <source>
        <dbReference type="Proteomes" id="UP000789702"/>
    </source>
</evidence>
<evidence type="ECO:0000313" key="1">
    <source>
        <dbReference type="EMBL" id="CAG8443016.1"/>
    </source>
</evidence>
<reference evidence="1" key="1">
    <citation type="submission" date="2021-06" db="EMBL/GenBank/DDBJ databases">
        <authorList>
            <person name="Kallberg Y."/>
            <person name="Tangrot J."/>
            <person name="Rosling A."/>
        </authorList>
    </citation>
    <scope>NUCLEOTIDE SEQUENCE</scope>
    <source>
        <strain evidence="1">IL203A</strain>
    </source>
</reference>
<keyword evidence="2" id="KW-1185">Reference proteome</keyword>
<comment type="caution">
    <text evidence="1">The sequence shown here is derived from an EMBL/GenBank/DDBJ whole genome shotgun (WGS) entry which is preliminary data.</text>
</comment>
<gene>
    <name evidence="1" type="ORF">DHETER_LOCUS386</name>
</gene>
<dbReference type="Proteomes" id="UP000789702">
    <property type="component" value="Unassembled WGS sequence"/>
</dbReference>
<accession>A0ACA9K0D6</accession>
<sequence length="200" mass="23096">MLTKCLYLEFYKFQCSFEKTNNTVSTCVNLFFDDDILIPHQNLLKITNKQYNYFPKEISIKFKKFERKLKRLTDLTNKKKVVVVKKKTNYKIGHDFEKIIVKLLNNNGFVAQLVVCRPGDFGSDIFASYKKNLIIIQCKNQMSKIGIDVIQRMQSASVGHFKDSLGMIVYNSKKLNSNPLTKDASTWHQSSSACIAFIQV</sequence>
<proteinExistence type="predicted"/>
<organism evidence="1 2">
    <name type="scientific">Dentiscutata heterogama</name>
    <dbReference type="NCBI Taxonomy" id="1316150"/>
    <lineage>
        <taxon>Eukaryota</taxon>
        <taxon>Fungi</taxon>
        <taxon>Fungi incertae sedis</taxon>
        <taxon>Mucoromycota</taxon>
        <taxon>Glomeromycotina</taxon>
        <taxon>Glomeromycetes</taxon>
        <taxon>Diversisporales</taxon>
        <taxon>Gigasporaceae</taxon>
        <taxon>Dentiscutata</taxon>
    </lineage>
</organism>